<dbReference type="GO" id="GO:0016887">
    <property type="term" value="F:ATP hydrolysis activity"/>
    <property type="evidence" value="ECO:0007669"/>
    <property type="project" value="InterPro"/>
</dbReference>
<dbReference type="SUPFAM" id="SSF90123">
    <property type="entry name" value="ABC transporter transmembrane region"/>
    <property type="match status" value="1"/>
</dbReference>
<proteinExistence type="predicted"/>
<keyword evidence="2 7" id="KW-0812">Transmembrane</keyword>
<gene>
    <name evidence="10" type="ORF">BU204_25775</name>
</gene>
<evidence type="ECO:0000259" key="9">
    <source>
        <dbReference type="PROSITE" id="PS50929"/>
    </source>
</evidence>
<comment type="subcellular location">
    <subcellularLocation>
        <location evidence="1">Cell membrane</location>
        <topology evidence="1">Multi-pass membrane protein</topology>
    </subcellularLocation>
</comment>
<dbReference type="InterPro" id="IPR039421">
    <property type="entry name" value="Type_1_exporter"/>
</dbReference>
<dbReference type="SMART" id="SM00382">
    <property type="entry name" value="AAA"/>
    <property type="match status" value="1"/>
</dbReference>
<evidence type="ECO:0008006" key="12">
    <source>
        <dbReference type="Google" id="ProtNLM"/>
    </source>
</evidence>
<evidence type="ECO:0000256" key="3">
    <source>
        <dbReference type="ARBA" id="ARBA00022741"/>
    </source>
</evidence>
<dbReference type="Gene3D" id="3.40.50.300">
    <property type="entry name" value="P-loop containing nucleotide triphosphate hydrolases"/>
    <property type="match status" value="1"/>
</dbReference>
<reference evidence="10 11" key="1">
    <citation type="submission" date="2016-12" db="EMBL/GenBank/DDBJ databases">
        <title>The draft genome sequence of Actinophytocola sp. 11-183.</title>
        <authorList>
            <person name="Wang W."/>
            <person name="Yuan L."/>
        </authorList>
    </citation>
    <scope>NUCLEOTIDE SEQUENCE [LARGE SCALE GENOMIC DNA]</scope>
    <source>
        <strain evidence="10 11">11-183</strain>
    </source>
</reference>
<evidence type="ECO:0000256" key="6">
    <source>
        <dbReference type="ARBA" id="ARBA00023136"/>
    </source>
</evidence>
<accession>A0A1Q8CK28</accession>
<dbReference type="OrthoDB" id="9806127at2"/>
<dbReference type="EMBL" id="MSIE01000050">
    <property type="protein sequence ID" value="OLF14702.1"/>
    <property type="molecule type" value="Genomic_DNA"/>
</dbReference>
<dbReference type="InterPro" id="IPR027417">
    <property type="entry name" value="P-loop_NTPase"/>
</dbReference>
<evidence type="ECO:0000313" key="10">
    <source>
        <dbReference type="EMBL" id="OLF14702.1"/>
    </source>
</evidence>
<protein>
    <recommendedName>
        <fullName evidence="12">ABC transporter</fullName>
    </recommendedName>
</protein>
<dbReference type="GO" id="GO:0005524">
    <property type="term" value="F:ATP binding"/>
    <property type="evidence" value="ECO:0007669"/>
    <property type="project" value="UniProtKB-KW"/>
</dbReference>
<keyword evidence="6 7" id="KW-0472">Membrane</keyword>
<dbReference type="GO" id="GO:0140359">
    <property type="term" value="F:ABC-type transporter activity"/>
    <property type="evidence" value="ECO:0007669"/>
    <property type="project" value="InterPro"/>
</dbReference>
<evidence type="ECO:0000256" key="4">
    <source>
        <dbReference type="ARBA" id="ARBA00022840"/>
    </source>
</evidence>
<keyword evidence="5 7" id="KW-1133">Transmembrane helix</keyword>
<dbReference type="PANTHER" id="PTHR24221">
    <property type="entry name" value="ATP-BINDING CASSETTE SUB-FAMILY B"/>
    <property type="match status" value="1"/>
</dbReference>
<feature type="domain" description="ABC transmembrane type-1" evidence="9">
    <location>
        <begin position="139"/>
        <end position="310"/>
    </location>
</feature>
<dbReference type="RefSeq" id="WP_075128339.1">
    <property type="nucleotide sequence ID" value="NZ_MSIE01000050.1"/>
</dbReference>
<dbReference type="InterPro" id="IPR003439">
    <property type="entry name" value="ABC_transporter-like_ATP-bd"/>
</dbReference>
<evidence type="ECO:0000256" key="1">
    <source>
        <dbReference type="ARBA" id="ARBA00004651"/>
    </source>
</evidence>
<dbReference type="InterPro" id="IPR011527">
    <property type="entry name" value="ABC1_TM_dom"/>
</dbReference>
<keyword evidence="4" id="KW-0067">ATP-binding</keyword>
<dbReference type="PANTHER" id="PTHR24221:SF654">
    <property type="entry name" value="ATP-BINDING CASSETTE SUB-FAMILY B MEMBER 6"/>
    <property type="match status" value="1"/>
</dbReference>
<keyword evidence="3" id="KW-0547">Nucleotide-binding</keyword>
<dbReference type="GO" id="GO:0005886">
    <property type="term" value="C:plasma membrane"/>
    <property type="evidence" value="ECO:0007669"/>
    <property type="project" value="UniProtKB-SubCell"/>
</dbReference>
<keyword evidence="11" id="KW-1185">Reference proteome</keyword>
<feature type="transmembrane region" description="Helical" evidence="7">
    <location>
        <begin position="165"/>
        <end position="181"/>
    </location>
</feature>
<dbReference type="SUPFAM" id="SSF52540">
    <property type="entry name" value="P-loop containing nucleoside triphosphate hydrolases"/>
    <property type="match status" value="1"/>
</dbReference>
<dbReference type="AlphaFoldDB" id="A0A1Q8CK28"/>
<dbReference type="Gene3D" id="1.20.1560.10">
    <property type="entry name" value="ABC transporter type 1, transmembrane domain"/>
    <property type="match status" value="1"/>
</dbReference>
<evidence type="ECO:0000259" key="8">
    <source>
        <dbReference type="PROSITE" id="PS50893"/>
    </source>
</evidence>
<dbReference type="InterPro" id="IPR036640">
    <property type="entry name" value="ABC1_TM_sf"/>
</dbReference>
<name>A0A1Q8CK28_9PSEU</name>
<dbReference type="InterPro" id="IPR003593">
    <property type="entry name" value="AAA+_ATPase"/>
</dbReference>
<feature type="transmembrane region" description="Helical" evidence="7">
    <location>
        <begin position="63"/>
        <end position="85"/>
    </location>
</feature>
<dbReference type="Proteomes" id="UP000185596">
    <property type="component" value="Unassembled WGS sequence"/>
</dbReference>
<dbReference type="PROSITE" id="PS50929">
    <property type="entry name" value="ABC_TM1F"/>
    <property type="match status" value="1"/>
</dbReference>
<evidence type="ECO:0000256" key="2">
    <source>
        <dbReference type="ARBA" id="ARBA00022692"/>
    </source>
</evidence>
<organism evidence="10 11">
    <name type="scientific">Actinophytocola xanthii</name>
    <dbReference type="NCBI Taxonomy" id="1912961"/>
    <lineage>
        <taxon>Bacteria</taxon>
        <taxon>Bacillati</taxon>
        <taxon>Actinomycetota</taxon>
        <taxon>Actinomycetes</taxon>
        <taxon>Pseudonocardiales</taxon>
        <taxon>Pseudonocardiaceae</taxon>
    </lineage>
</organism>
<evidence type="ECO:0000256" key="5">
    <source>
        <dbReference type="ARBA" id="ARBA00022989"/>
    </source>
</evidence>
<dbReference type="Pfam" id="PF00005">
    <property type="entry name" value="ABC_tran"/>
    <property type="match status" value="1"/>
</dbReference>
<comment type="caution">
    <text evidence="10">The sequence shown here is derived from an EMBL/GenBank/DDBJ whole genome shotgun (WGS) entry which is preliminary data.</text>
</comment>
<feature type="transmembrane region" description="Helical" evidence="7">
    <location>
        <begin position="28"/>
        <end position="48"/>
    </location>
</feature>
<dbReference type="GO" id="GO:0034040">
    <property type="term" value="F:ATPase-coupled lipid transmembrane transporter activity"/>
    <property type="evidence" value="ECO:0007669"/>
    <property type="project" value="TreeGrafter"/>
</dbReference>
<evidence type="ECO:0000313" key="11">
    <source>
        <dbReference type="Proteomes" id="UP000185596"/>
    </source>
</evidence>
<dbReference type="STRING" id="1912961.BU204_25775"/>
<evidence type="ECO:0000256" key="7">
    <source>
        <dbReference type="SAM" id="Phobius"/>
    </source>
</evidence>
<dbReference type="PROSITE" id="PS50893">
    <property type="entry name" value="ABC_TRANSPORTER_2"/>
    <property type="match status" value="1"/>
</dbReference>
<feature type="transmembrane region" description="Helical" evidence="7">
    <location>
        <begin position="248"/>
        <end position="270"/>
    </location>
</feature>
<sequence>MTKPAKAHRNALYAAIALSWTADRRATLLTFVGFGLRPALPVLIAYLVKVMVDAAVVGDTDLLVRAALGIGTAAALSAGSVPYAVELSTRMIESTAVLVDRKLMTLTGSLPTVQDLDDPEVLDRLEVLRQERVRLSEGADAVALVLGAAVRAGVTAVVLAVVDPFLLLTPLLAVPAVVAASRMQARRTAALDTAAADARLARHLYEVGSAPRWSSETRLFGLGPAIRRRYHEAAERADRHVVGALGRALLPVTAAGVLFAAGYIGALLLVTRQFAAGGATLGEVVLTLNLVTLISIQVGQAVQFLAFLHQTVDASRRLLSLESYVENSVARTGGDRSAPAVLRYGISLAGVGLRYPGSGRWALRDVSLHLPAGSVVAVVGVNGAGKSSLIKLLTGLYEPTEGTITVDGESLTGFRPGAWQARTSGCFQDFVRPEFTVATAVGVGDLATADDPDAVRAAVRHGAADGIVAALPDGLATPLGSSHANGTELSGGQWQRLALARARMRPSPCLLVLDEPTSAIDPLAEDVTLRRYLAAARLTAARANGVTVVASHRLATARAADLVIVIAAGAVVQFGSHQRLMADSDGPYRELYERQSGAYS</sequence>
<feature type="domain" description="ABC transporter" evidence="8">
    <location>
        <begin position="346"/>
        <end position="593"/>
    </location>
</feature>